<dbReference type="InterPro" id="IPR008380">
    <property type="entry name" value="HAD-SF_hydro_IG_5-nucl"/>
</dbReference>
<evidence type="ECO:0000256" key="2">
    <source>
        <dbReference type="ARBA" id="ARBA00022723"/>
    </source>
</evidence>
<keyword evidence="3" id="KW-0378">Hydrolase</keyword>
<sequence>MMISAQKNIIPISEKIFCNRSLNMSSIKAIGFDMDYTLALYKPETFEKLAYDETLKKLVEIKYPEEILKWRFDPHYMIRGLVIDKIRGNVLKMDRHRYVKLAYHGFRELNREERRKLYDVENVINYDEPNFALIDTLFSLAEAFLFLQLVDFKNKKNNLNDKSYCEIYQDIRKCIDLCHRDGSIKNKVSENPSKYISKDKNLVPVLKQLKSSGRKLFIATNSLWDYTNIVMSYLYSTDNKKFEWLSLFDLVITGSQKPSFFTVKNQIYEVDLESSYLKNIVILNFEKNITKPIPKVFQGGHFKLLYNILGIKTGSEILYIGDHIYGDILRSKKEIGWRTMLVIEELEKEINTTQNLKKQYKICDILNKKRNLLEKKLEILHIQEKNKNLQKQKTKTEQLEKIITKTNQNLLIIKEKEKKEIKKYHLELHPIWGELMKTGRQNSRFATQVETYACLYTSKLTNLIHYRPNKNFRAVRDFMPHDLED</sequence>
<protein>
    <recommendedName>
        <fullName evidence="8">HAD family hydrolase</fullName>
    </recommendedName>
</protein>
<dbReference type="EMBL" id="QOVW01000097">
    <property type="protein sequence ID" value="RDB35204.1"/>
    <property type="molecule type" value="Genomic_DNA"/>
</dbReference>
<accession>A0A369KU10</accession>
<keyword evidence="4" id="KW-0460">Magnesium</keyword>
<dbReference type="NCBIfam" id="TIGR02244">
    <property type="entry name" value="HAD-IG-Ncltidse"/>
    <property type="match status" value="1"/>
</dbReference>
<evidence type="ECO:0000313" key="7">
    <source>
        <dbReference type="Proteomes" id="UP000253934"/>
    </source>
</evidence>
<dbReference type="SUPFAM" id="SSF56784">
    <property type="entry name" value="HAD-like"/>
    <property type="match status" value="1"/>
</dbReference>
<dbReference type="InterPro" id="IPR036412">
    <property type="entry name" value="HAD-like_sf"/>
</dbReference>
<dbReference type="Gene3D" id="3.40.50.1000">
    <property type="entry name" value="HAD superfamily/HAD-like"/>
    <property type="match status" value="2"/>
</dbReference>
<evidence type="ECO:0000256" key="5">
    <source>
        <dbReference type="SAM" id="Coils"/>
    </source>
</evidence>
<reference evidence="6" key="1">
    <citation type="submission" date="2018-04" db="EMBL/GenBank/DDBJ databases">
        <title>Draft genome sequence of the Candidatus Spirobacillus cienkowskii, a pathogen of freshwater Daphnia species, reconstructed from hemolymph metagenomic reads.</title>
        <authorList>
            <person name="Bresciani L."/>
            <person name="Lemos L.N."/>
            <person name="Wale N."/>
            <person name="Lin J.Y."/>
            <person name="Fernandes G.R."/>
            <person name="Duffy M.A."/>
            <person name="Rodrigues J.M."/>
        </authorList>
    </citation>
    <scope>NUCLEOTIDE SEQUENCE [LARGE SCALE GENOMIC DNA]</scope>
    <source>
        <strain evidence="6">Binning01</strain>
    </source>
</reference>
<organism evidence="6 7">
    <name type="scientific">Spirobacillus cienkowskii</name>
    <dbReference type="NCBI Taxonomy" id="495820"/>
    <lineage>
        <taxon>Bacteria</taxon>
        <taxon>Pseudomonadati</taxon>
        <taxon>Bdellovibrionota</taxon>
        <taxon>Oligoflexia</taxon>
        <taxon>Silvanigrellales</taxon>
        <taxon>Spirobacillus</taxon>
    </lineage>
</organism>
<dbReference type="GO" id="GO:0046872">
    <property type="term" value="F:metal ion binding"/>
    <property type="evidence" value="ECO:0007669"/>
    <property type="project" value="UniProtKB-KW"/>
</dbReference>
<proteinExistence type="inferred from homology"/>
<evidence type="ECO:0000256" key="4">
    <source>
        <dbReference type="ARBA" id="ARBA00022842"/>
    </source>
</evidence>
<dbReference type="PANTHER" id="PTHR12103:SF15">
    <property type="entry name" value="CYTOSOLIC PURINE 5'-NUCLEOTIDASE"/>
    <property type="match status" value="1"/>
</dbReference>
<evidence type="ECO:0000256" key="3">
    <source>
        <dbReference type="ARBA" id="ARBA00022801"/>
    </source>
</evidence>
<dbReference type="InterPro" id="IPR023214">
    <property type="entry name" value="HAD_sf"/>
</dbReference>
<name>A0A369KU10_9BACT</name>
<feature type="coiled-coil region" evidence="5">
    <location>
        <begin position="343"/>
        <end position="409"/>
    </location>
</feature>
<keyword evidence="2" id="KW-0479">Metal-binding</keyword>
<evidence type="ECO:0000256" key="1">
    <source>
        <dbReference type="ARBA" id="ARBA00009589"/>
    </source>
</evidence>
<dbReference type="Pfam" id="PF05761">
    <property type="entry name" value="5_nucleotid"/>
    <property type="match status" value="1"/>
</dbReference>
<comment type="similarity">
    <text evidence="1">Belongs to the 5'(3')-deoxyribonucleotidase family.</text>
</comment>
<comment type="caution">
    <text evidence="6">The sequence shown here is derived from an EMBL/GenBank/DDBJ whole genome shotgun (WGS) entry which is preliminary data.</text>
</comment>
<dbReference type="AlphaFoldDB" id="A0A369KU10"/>
<dbReference type="GO" id="GO:0008253">
    <property type="term" value="F:5'-nucleotidase activity"/>
    <property type="evidence" value="ECO:0007669"/>
    <property type="project" value="TreeGrafter"/>
</dbReference>
<keyword evidence="7" id="KW-1185">Reference proteome</keyword>
<dbReference type="PIRSF" id="PIRSF017434">
    <property type="entry name" value="Purine_5'-nucleotidase"/>
    <property type="match status" value="1"/>
</dbReference>
<dbReference type="Proteomes" id="UP000253934">
    <property type="component" value="Unassembled WGS sequence"/>
</dbReference>
<dbReference type="PANTHER" id="PTHR12103">
    <property type="entry name" value="5'-NUCLEOTIDASE DOMAIN-CONTAINING"/>
    <property type="match status" value="1"/>
</dbReference>
<gene>
    <name evidence="6" type="ORF">DCC88_11425</name>
</gene>
<evidence type="ECO:0000313" key="6">
    <source>
        <dbReference type="EMBL" id="RDB35204.1"/>
    </source>
</evidence>
<dbReference type="InterPro" id="IPR016695">
    <property type="entry name" value="Pur_nucleotidase"/>
</dbReference>
<evidence type="ECO:0008006" key="8">
    <source>
        <dbReference type="Google" id="ProtNLM"/>
    </source>
</evidence>
<keyword evidence="5" id="KW-0175">Coiled coil</keyword>